<proteinExistence type="predicted"/>
<evidence type="ECO:0000313" key="1">
    <source>
        <dbReference type="EMBL" id="VDO11710.1"/>
    </source>
</evidence>
<dbReference type="EMBL" id="UZAG01001617">
    <property type="protein sequence ID" value="VDO11710.1"/>
    <property type="molecule type" value="Genomic_DNA"/>
</dbReference>
<evidence type="ECO:0000313" key="3">
    <source>
        <dbReference type="WBParaSite" id="BTMF_0000274801-mRNA-1"/>
    </source>
</evidence>
<accession>A0A0R3Q8U0</accession>
<name>A0A0R3Q8U0_9BILA</name>
<reference evidence="3" key="1">
    <citation type="submission" date="2017-02" db="UniProtKB">
        <authorList>
            <consortium name="WormBaseParasite"/>
        </authorList>
    </citation>
    <scope>IDENTIFICATION</scope>
</reference>
<gene>
    <name evidence="1" type="ORF">BTMF_LOCUS2072</name>
</gene>
<keyword evidence="2" id="KW-1185">Reference proteome</keyword>
<dbReference type="AlphaFoldDB" id="A0A0R3Q8U0"/>
<evidence type="ECO:0000313" key="2">
    <source>
        <dbReference type="Proteomes" id="UP000280834"/>
    </source>
</evidence>
<dbReference type="Proteomes" id="UP000280834">
    <property type="component" value="Unassembled WGS sequence"/>
</dbReference>
<reference evidence="1 2" key="2">
    <citation type="submission" date="2018-11" db="EMBL/GenBank/DDBJ databases">
        <authorList>
            <consortium name="Pathogen Informatics"/>
        </authorList>
    </citation>
    <scope>NUCLEOTIDE SEQUENCE [LARGE SCALE GENOMIC DNA]</scope>
</reference>
<organism evidence="3">
    <name type="scientific">Brugia timori</name>
    <dbReference type="NCBI Taxonomy" id="42155"/>
    <lineage>
        <taxon>Eukaryota</taxon>
        <taxon>Metazoa</taxon>
        <taxon>Ecdysozoa</taxon>
        <taxon>Nematoda</taxon>
        <taxon>Chromadorea</taxon>
        <taxon>Rhabditida</taxon>
        <taxon>Spirurina</taxon>
        <taxon>Spiruromorpha</taxon>
        <taxon>Filarioidea</taxon>
        <taxon>Onchocercidae</taxon>
        <taxon>Brugia</taxon>
    </lineage>
</organism>
<protein>
    <submittedName>
        <fullName evidence="3">Ovule protein</fullName>
    </submittedName>
</protein>
<sequence>MIICPHHFFHLHSMSHISNFSLTLISCISYDNKKVAQIMKNSHPCSVNFSFTPSYIYLNKYYRVWRLTLLCGSVDMCKNYRLIDVHLSCMSDTFNFLVPKSGRSTFFRRY</sequence>
<dbReference type="WBParaSite" id="BTMF_0000274801-mRNA-1">
    <property type="protein sequence ID" value="BTMF_0000274801-mRNA-1"/>
    <property type="gene ID" value="BTMF_0000274801"/>
</dbReference>